<dbReference type="RefSeq" id="WP_086602571.1">
    <property type="nucleotide sequence ID" value="NZ_NGFN01000134.1"/>
</dbReference>
<name>A0A243S0V6_9ACTN</name>
<keyword evidence="2" id="KW-1185">Reference proteome</keyword>
<dbReference type="AlphaFoldDB" id="A0A243S0V6"/>
<protein>
    <submittedName>
        <fullName evidence="1">Uncharacterized protein</fullName>
    </submittedName>
</protein>
<accession>A0A243S0V6</accession>
<sequence>MHPHPQPHHETDACVEDLRTALEANGITLPSLGVDLPTFAGTLPTRPLIALGNCNQATARALIAALNKAAGQ</sequence>
<organism evidence="1 2">
    <name type="scientific">Streptomyces swartbergensis</name>
    <dbReference type="NCBI Taxonomy" id="487165"/>
    <lineage>
        <taxon>Bacteria</taxon>
        <taxon>Bacillati</taxon>
        <taxon>Actinomycetota</taxon>
        <taxon>Actinomycetes</taxon>
        <taxon>Kitasatosporales</taxon>
        <taxon>Streptomycetaceae</taxon>
        <taxon>Streptomyces</taxon>
    </lineage>
</organism>
<gene>
    <name evidence="1" type="ORF">CA983_21670</name>
</gene>
<evidence type="ECO:0000313" key="2">
    <source>
        <dbReference type="Proteomes" id="UP000195105"/>
    </source>
</evidence>
<dbReference type="EMBL" id="NGFN01000134">
    <property type="protein sequence ID" value="OUD01182.1"/>
    <property type="molecule type" value="Genomic_DNA"/>
</dbReference>
<evidence type="ECO:0000313" key="1">
    <source>
        <dbReference type="EMBL" id="OUD01182.1"/>
    </source>
</evidence>
<dbReference type="Proteomes" id="UP000195105">
    <property type="component" value="Unassembled WGS sequence"/>
</dbReference>
<proteinExistence type="predicted"/>
<comment type="caution">
    <text evidence="1">The sequence shown here is derived from an EMBL/GenBank/DDBJ whole genome shotgun (WGS) entry which is preliminary data.</text>
</comment>
<reference evidence="1 2" key="1">
    <citation type="submission" date="2017-05" db="EMBL/GenBank/DDBJ databases">
        <title>Biotechnological potential of actinobacteria isolated from South African environments.</title>
        <authorList>
            <person name="Le Roes-Hill M."/>
            <person name="Prins A."/>
            <person name="Durrell K.A."/>
        </authorList>
    </citation>
    <scope>NUCLEOTIDE SEQUENCE [LARGE SCALE GENOMIC DNA]</scope>
    <source>
        <strain evidence="1 2">HMC13</strain>
    </source>
</reference>